<feature type="compositionally biased region" description="Low complexity" evidence="2">
    <location>
        <begin position="8"/>
        <end position="29"/>
    </location>
</feature>
<evidence type="ECO:0000313" key="5">
    <source>
        <dbReference type="Proteomes" id="UP001237105"/>
    </source>
</evidence>
<accession>A0ABT6T588</accession>
<dbReference type="RefSeq" id="WP_282538448.1">
    <property type="nucleotide sequence ID" value="NZ_JASCIS010000039.1"/>
</dbReference>
<dbReference type="EMBL" id="JASCIS010000039">
    <property type="protein sequence ID" value="MDI3422590.1"/>
    <property type="molecule type" value="Genomic_DNA"/>
</dbReference>
<evidence type="ECO:0000256" key="2">
    <source>
        <dbReference type="SAM" id="MobiDB-lite"/>
    </source>
</evidence>
<dbReference type="Proteomes" id="UP001237105">
    <property type="component" value="Unassembled WGS sequence"/>
</dbReference>
<reference evidence="4 5" key="1">
    <citation type="submission" date="2023-05" db="EMBL/GenBank/DDBJ databases">
        <title>Draft genome sequence of Streptomyces sp. B-S-A12 isolated from a cave soil in Thailand.</title>
        <authorList>
            <person name="Chamroensaksri N."/>
            <person name="Muangham S."/>
        </authorList>
    </citation>
    <scope>NUCLEOTIDE SEQUENCE [LARGE SCALE GENOMIC DNA]</scope>
    <source>
        <strain evidence="4 5">B-S-A12</strain>
    </source>
</reference>
<dbReference type="InterPro" id="IPR029058">
    <property type="entry name" value="AB_hydrolase_fold"/>
</dbReference>
<keyword evidence="5" id="KW-1185">Reference proteome</keyword>
<protein>
    <submittedName>
        <fullName evidence="4">Alpha/beta hydrolase</fullName>
    </submittedName>
</protein>
<dbReference type="SUPFAM" id="SSF53474">
    <property type="entry name" value="alpha/beta-Hydrolases"/>
    <property type="match status" value="1"/>
</dbReference>
<evidence type="ECO:0000259" key="3">
    <source>
        <dbReference type="Pfam" id="PF00561"/>
    </source>
</evidence>
<name>A0ABT6T588_9ACTN</name>
<proteinExistence type="predicted"/>
<dbReference type="InterPro" id="IPR000073">
    <property type="entry name" value="AB_hydrolase_1"/>
</dbReference>
<gene>
    <name evidence="4" type="ORF">QIT00_29285</name>
</gene>
<comment type="caution">
    <text evidence="4">The sequence shown here is derived from an EMBL/GenBank/DDBJ whole genome shotgun (WGS) entry which is preliminary data.</text>
</comment>
<feature type="region of interest" description="Disordered" evidence="2">
    <location>
        <begin position="1"/>
        <end position="29"/>
    </location>
</feature>
<keyword evidence="1 4" id="KW-0378">Hydrolase</keyword>
<organism evidence="4 5">
    <name type="scientific">Streptomyces luteolus</name>
    <dbReference type="NCBI Taxonomy" id="3043615"/>
    <lineage>
        <taxon>Bacteria</taxon>
        <taxon>Bacillati</taxon>
        <taxon>Actinomycetota</taxon>
        <taxon>Actinomycetes</taxon>
        <taxon>Kitasatosporales</taxon>
        <taxon>Streptomycetaceae</taxon>
        <taxon>Streptomyces</taxon>
    </lineage>
</organism>
<evidence type="ECO:0000256" key="1">
    <source>
        <dbReference type="ARBA" id="ARBA00022801"/>
    </source>
</evidence>
<dbReference type="PRINTS" id="PR00412">
    <property type="entry name" value="EPOXHYDRLASE"/>
</dbReference>
<sequence length="320" mass="35418">MTRNSRKTTAPGPGATTPPAATGTTAATTVPSDEALARSLPGGFTSEYATVNGLRMHYVTGGHGDPLFLLPGWPQTWWAFHKIMPDLARHHRVVAVDIRGQGGTDMPEGGYDKKTMASDLLGLVHTLGYRQVNLTGHDIGAMVAYSFAANYPEATRKLALLDTPPADASDYDRPLLMRPNRGVALWWWAFNQLHELPEQLLAGRMRHLLDWLFAHSLADQDLVTEQDREIYAHAHNTPEAIRSGTAWYQAFHQDIEDLAKYPPLTMPLLGIAGTYTYDELQRKLPPLGTDVRVQQASGSVHFLPEEEPELISEALLEFFA</sequence>
<dbReference type="Gene3D" id="3.40.50.1820">
    <property type="entry name" value="alpha/beta hydrolase"/>
    <property type="match status" value="1"/>
</dbReference>
<evidence type="ECO:0000313" key="4">
    <source>
        <dbReference type="EMBL" id="MDI3422590.1"/>
    </source>
</evidence>
<feature type="domain" description="AB hydrolase-1" evidence="3">
    <location>
        <begin position="66"/>
        <end position="178"/>
    </location>
</feature>
<dbReference type="Pfam" id="PF00561">
    <property type="entry name" value="Abhydrolase_1"/>
    <property type="match status" value="1"/>
</dbReference>
<dbReference type="PRINTS" id="PR00111">
    <property type="entry name" value="ABHYDROLASE"/>
</dbReference>
<dbReference type="PANTHER" id="PTHR43329">
    <property type="entry name" value="EPOXIDE HYDROLASE"/>
    <property type="match status" value="1"/>
</dbReference>
<dbReference type="GO" id="GO:0016787">
    <property type="term" value="F:hydrolase activity"/>
    <property type="evidence" value="ECO:0007669"/>
    <property type="project" value="UniProtKB-KW"/>
</dbReference>
<dbReference type="InterPro" id="IPR000639">
    <property type="entry name" value="Epox_hydrolase-like"/>
</dbReference>